<accession>A0ABY7UBS3</accession>
<evidence type="ECO:0000313" key="2">
    <source>
        <dbReference type="EMBL" id="WCZ33480.1"/>
    </source>
</evidence>
<proteinExistence type="predicted"/>
<dbReference type="EMBL" id="CP063190">
    <property type="protein sequence ID" value="WCZ33480.1"/>
    <property type="molecule type" value="Genomic_DNA"/>
</dbReference>
<evidence type="ECO:0000256" key="1">
    <source>
        <dbReference type="SAM" id="MobiDB-lite"/>
    </source>
</evidence>
<organism evidence="2 3">
    <name type="scientific">Corynebacterium ihumii</name>
    <dbReference type="NCBI Taxonomy" id="1232427"/>
    <lineage>
        <taxon>Bacteria</taxon>
        <taxon>Bacillati</taxon>
        <taxon>Actinomycetota</taxon>
        <taxon>Actinomycetes</taxon>
        <taxon>Mycobacteriales</taxon>
        <taxon>Corynebacteriaceae</taxon>
        <taxon>Corynebacterium</taxon>
    </lineage>
</organism>
<dbReference type="RefSeq" id="WP_034996728.1">
    <property type="nucleotide sequence ID" value="NZ_CP063190.1"/>
</dbReference>
<feature type="compositionally biased region" description="Basic and acidic residues" evidence="1">
    <location>
        <begin position="1170"/>
        <end position="1185"/>
    </location>
</feature>
<reference evidence="2 3" key="1">
    <citation type="submission" date="2020-10" db="EMBL/GenBank/DDBJ databases">
        <title>Complete genome sequence of Corynebacterium ihumii DSM 45751.</title>
        <authorList>
            <person name="Ruckert C."/>
            <person name="Albersmeier A."/>
            <person name="Busche T."/>
            <person name="Jaenicke S."/>
            <person name="Winkler A."/>
            <person name="Friethjonsson O.H."/>
            <person name="Hreggviethsson G.O."/>
            <person name="Lambert C."/>
            <person name="Badcock D."/>
            <person name="Bernaerts K."/>
            <person name="Anne J."/>
            <person name="Economou A."/>
            <person name="Kalinowski J."/>
        </authorList>
    </citation>
    <scope>NUCLEOTIDE SEQUENCE [LARGE SCALE GENOMIC DNA]</scope>
    <source>
        <strain evidence="2 3">DSM 45751</strain>
    </source>
</reference>
<keyword evidence="3" id="KW-1185">Reference proteome</keyword>
<protein>
    <submittedName>
        <fullName evidence="2">Uncharacterized protein</fullName>
    </submittedName>
</protein>
<evidence type="ECO:0000313" key="3">
    <source>
        <dbReference type="Proteomes" id="UP001220577"/>
    </source>
</evidence>
<gene>
    <name evidence="2" type="ORF">CIHUM_00100</name>
</gene>
<dbReference type="Proteomes" id="UP001220577">
    <property type="component" value="Chromosome"/>
</dbReference>
<sequence length="1185" mass="127720">MASNQKKRMLAIAIAGATAAGSTVTFAPSAKAYTQQQVQQQVIGSGNDLPFNSGWVVRESTHYITFDEATPTYYMDLYDCYEWRIVSGKEILNVSPNVQQDEWGNVWTTGIKLSPAQENLSGTVELQLRDQHGNITIYYLCITNNMITGDYPSNPVVRTVTETAAPVTVTNTETVTQDPEVVEVTKTVAGQPVTETKTVTPEVRTETVVTTVEGEPVTTTVEKTVTPEPKVVEVTKTVEGKPVVETKTETLVAEPVTKTVTPEPKVVEVTKTVEGKPVVETKTETPEPEVVTETVTRTETETAAPVTVTDKETVTQDPKVVEVTKTVEGKPVTETKTVTPEVITETVTHYPKPEEPVVQTVTKTVTPEVETPAPVTETVTTTLPVEKDSEGNEIIIVNNNVNNNIINTGGTSNPNQPAINSNTSEVVVTEGDADGSIQVSEARLSKEEGDHVRVAGTVSIDDSAVVISDESKLIMDRNEAGEIILVATDEAQVGDKIVVKIGEKTIINVTITEETVENPIDYSVSVVEKTIKNNQDVVLEGNGSYEVVKGEDQVIVYKDETGEFRFIPVEGATGEVVVEETVDGMVVTRYVFTITDQEITREVTTTNTGSVSVTVTPESNEVRVAEGSEDLVEVKKDENGKWIVLPKGPVGTAVVEIVHPETGRVVGRYNIDIQPSIKNYKILSIQKLKINPIVDGNKLVVVEGGDLGELDGNVFVPNDDAQGRATVHEMDADGNIVGKYIIDITRGAFTHELREKDQFLIAWDENTRVDITKGEDIVDVKVETVDGRKVWVVTPKPGKEGTAVLDLIKTINGEERVVSRYYLNVKKDERNVRIEDEYSSNGETVVVTPGKKGSTLKVLEGGSLVDVKENSDGSVEIIPKDPKKTGGVVVVSIDEDGNVDKQINIGLNNDDPETEEGAKILMPEDGKDGRSISIKLPKDKGDLKLVGKDGEPLDSESGLELIENEDGTYELKWSGDANKTPEFKLQWFVDGKLVEEHIGHARTEGGHTYITFIQNPGGTDIDTNIVENGSANGSSVKDLDGKCIAGLVGLAAPLMLAIPVAVLSQVQIPGLEGISGQINGAIQDVNTRIQQGLGIFNEDRASRAAGFQGAFNIQNPEMLGMAGGAIAAITLGLLAIDGLMRACGAEEYTSSYQVGKATGNEKLMGLSSTKVDKDTDAKGDDSSEK</sequence>
<feature type="region of interest" description="Disordered" evidence="1">
    <location>
        <begin position="1165"/>
        <end position="1185"/>
    </location>
</feature>
<name>A0ABY7UBS3_9CORY</name>